<feature type="signal peptide" evidence="2">
    <location>
        <begin position="1"/>
        <end position="25"/>
    </location>
</feature>
<reference evidence="3 4" key="1">
    <citation type="submission" date="2022-10" db="EMBL/GenBank/DDBJ databases">
        <title>Luteolibacter arcticus strain CCTCC AB 2014275, whole genome shotgun sequencing project.</title>
        <authorList>
            <person name="Zhao G."/>
            <person name="Shen L."/>
        </authorList>
    </citation>
    <scope>NUCLEOTIDE SEQUENCE [LARGE SCALE GENOMIC DNA]</scope>
    <source>
        <strain evidence="3 4">CCTCC AB 2014275</strain>
    </source>
</reference>
<comment type="caution">
    <text evidence="3">The sequence shown here is derived from an EMBL/GenBank/DDBJ whole genome shotgun (WGS) entry which is preliminary data.</text>
</comment>
<proteinExistence type="predicted"/>
<gene>
    <name evidence="3" type="ORF">OKA05_14900</name>
</gene>
<feature type="chain" id="PRO_5046940308" evidence="2">
    <location>
        <begin position="26"/>
        <end position="230"/>
    </location>
</feature>
<evidence type="ECO:0000256" key="1">
    <source>
        <dbReference type="SAM" id="MobiDB-lite"/>
    </source>
</evidence>
<dbReference type="RefSeq" id="WP_264487961.1">
    <property type="nucleotide sequence ID" value="NZ_JAPDDT010000006.1"/>
</dbReference>
<keyword evidence="2" id="KW-0732">Signal</keyword>
<keyword evidence="4" id="KW-1185">Reference proteome</keyword>
<evidence type="ECO:0000256" key="2">
    <source>
        <dbReference type="SAM" id="SignalP"/>
    </source>
</evidence>
<organism evidence="3 4">
    <name type="scientific">Luteolibacter arcticus</name>
    <dbReference type="NCBI Taxonomy" id="1581411"/>
    <lineage>
        <taxon>Bacteria</taxon>
        <taxon>Pseudomonadati</taxon>
        <taxon>Verrucomicrobiota</taxon>
        <taxon>Verrucomicrobiia</taxon>
        <taxon>Verrucomicrobiales</taxon>
        <taxon>Verrucomicrobiaceae</taxon>
        <taxon>Luteolibacter</taxon>
    </lineage>
</organism>
<sequence length="230" mass="25346">MNSHLRIQRRVWRLLARSMPWLAMACLRAEPSVVSFRSVCFDPTASAPPVFHVDSGTGRERIPTSKNDIGGPHKASLRDEAFVDFFKTDSDETPAFSIKVPAEGRERLLFMIVSAGKGYQGSAVSLPATGFDGGATLVFNLCPVEAAVRQGNAKPESFSPGSHRLLPISVPQQDDMIATQILTRKTGGSWEAVQSTRWAVDRRFRSYLFLYPSPKNGRVTLLGIPERLVD</sequence>
<evidence type="ECO:0000313" key="4">
    <source>
        <dbReference type="Proteomes" id="UP001320876"/>
    </source>
</evidence>
<protein>
    <submittedName>
        <fullName evidence="3">Uncharacterized protein</fullName>
    </submittedName>
</protein>
<dbReference type="Proteomes" id="UP001320876">
    <property type="component" value="Unassembled WGS sequence"/>
</dbReference>
<feature type="region of interest" description="Disordered" evidence="1">
    <location>
        <begin position="52"/>
        <end position="71"/>
    </location>
</feature>
<dbReference type="EMBL" id="JAPDDT010000006">
    <property type="protein sequence ID" value="MCW1923854.1"/>
    <property type="molecule type" value="Genomic_DNA"/>
</dbReference>
<name>A0ABT3GK02_9BACT</name>
<evidence type="ECO:0000313" key="3">
    <source>
        <dbReference type="EMBL" id="MCW1923854.1"/>
    </source>
</evidence>
<accession>A0ABT3GK02</accession>